<feature type="transmembrane region" description="Helical" evidence="14">
    <location>
        <begin position="253"/>
        <end position="279"/>
    </location>
</feature>
<dbReference type="InterPro" id="IPR023298">
    <property type="entry name" value="ATPase_P-typ_TM_dom_sf"/>
</dbReference>
<dbReference type="AlphaFoldDB" id="A0A1S2L6H8"/>
<keyword evidence="4" id="KW-0104">Cadmium</keyword>
<dbReference type="InterPro" id="IPR008250">
    <property type="entry name" value="ATPase_P-typ_transduc_dom_A_sf"/>
</dbReference>
<evidence type="ECO:0000256" key="1">
    <source>
        <dbReference type="ARBA" id="ARBA00004651"/>
    </source>
</evidence>
<reference evidence="17 18" key="3">
    <citation type="journal article" date="2019" name="Int. J. Syst. Evol. Microbiol.">
        <title>Anaerobacillus isosaccharinicus sp. nov., an alkaliphilic bacterium which degrades isosaccharinic acid.</title>
        <authorList>
            <person name="Bassil N.M."/>
            <person name="Lloyd J.R."/>
        </authorList>
    </citation>
    <scope>NUCLEOTIDE SEQUENCE [LARGE SCALE GENOMIC DNA]</scope>
    <source>
        <strain evidence="17 18">NB2006</strain>
    </source>
</reference>
<dbReference type="InterPro" id="IPR023299">
    <property type="entry name" value="ATPase_P-typ_cyto_dom_N"/>
</dbReference>
<evidence type="ECO:0000256" key="6">
    <source>
        <dbReference type="ARBA" id="ARBA00022692"/>
    </source>
</evidence>
<keyword evidence="5" id="KW-0597">Phosphoprotein</keyword>
<dbReference type="SFLD" id="SFLDF00027">
    <property type="entry name" value="p-type_atpase"/>
    <property type="match status" value="1"/>
</dbReference>
<dbReference type="Gene3D" id="2.70.150.10">
    <property type="entry name" value="Calcium-transporting ATPase, cytoplasmic transduction domain A"/>
    <property type="match status" value="1"/>
</dbReference>
<dbReference type="SFLD" id="SFLDG00002">
    <property type="entry name" value="C1.7:_P-type_atpase_like"/>
    <property type="match status" value="1"/>
</dbReference>
<reference evidence="17" key="4">
    <citation type="submission" date="2020-10" db="EMBL/GenBank/DDBJ databases">
        <authorList>
            <person name="Bassil N.M."/>
            <person name="Lloyd J.R."/>
        </authorList>
    </citation>
    <scope>NUCLEOTIDE SEQUENCE</scope>
    <source>
        <strain evidence="17">NB2006</strain>
    </source>
</reference>
<evidence type="ECO:0000256" key="11">
    <source>
        <dbReference type="ARBA" id="ARBA00023136"/>
    </source>
</evidence>
<evidence type="ECO:0000259" key="15">
    <source>
        <dbReference type="Pfam" id="PF00122"/>
    </source>
</evidence>
<keyword evidence="14" id="KW-1003">Cell membrane</keyword>
<evidence type="ECO:0000256" key="10">
    <source>
        <dbReference type="ARBA" id="ARBA00023065"/>
    </source>
</evidence>
<dbReference type="GO" id="GO:0008551">
    <property type="term" value="F:P-type cadmium transporter activity"/>
    <property type="evidence" value="ECO:0007669"/>
    <property type="project" value="UniProtKB-EC"/>
</dbReference>
<gene>
    <name evidence="17" type="primary">cadA</name>
    <name evidence="17" type="ORF">AWH56_003695</name>
    <name evidence="16" type="ORF">AWH56_19885</name>
</gene>
<dbReference type="PANTHER" id="PTHR48085">
    <property type="entry name" value="CADMIUM/ZINC-TRANSPORTING ATPASE HMA2-RELATED"/>
    <property type="match status" value="1"/>
</dbReference>
<dbReference type="EMBL" id="LQXD01000166">
    <property type="protein sequence ID" value="OIJ07910.1"/>
    <property type="molecule type" value="Genomic_DNA"/>
</dbReference>
<dbReference type="PRINTS" id="PR00941">
    <property type="entry name" value="CDATPASE"/>
</dbReference>
<feature type="transmembrane region" description="Helical" evidence="14">
    <location>
        <begin position="566"/>
        <end position="586"/>
    </location>
</feature>
<evidence type="ECO:0000313" key="18">
    <source>
        <dbReference type="Proteomes" id="UP000180175"/>
    </source>
</evidence>
<name>A0A1S2L6H8_9BACI</name>
<keyword evidence="11 14" id="KW-0472">Membrane</keyword>
<dbReference type="InterPro" id="IPR023214">
    <property type="entry name" value="HAD_sf"/>
</dbReference>
<dbReference type="SUPFAM" id="SSF81665">
    <property type="entry name" value="Calcium ATPase, transmembrane domain M"/>
    <property type="match status" value="1"/>
</dbReference>
<dbReference type="NCBIfam" id="TIGR01512">
    <property type="entry name" value="ATPase-IB2_Cd"/>
    <property type="match status" value="1"/>
</dbReference>
<dbReference type="KEGG" id="aia:AWH56_003695"/>
<keyword evidence="16" id="KW-0378">Hydrolase</keyword>
<evidence type="ECO:0000256" key="3">
    <source>
        <dbReference type="ARBA" id="ARBA00022448"/>
    </source>
</evidence>
<dbReference type="Gene3D" id="3.40.50.1000">
    <property type="entry name" value="HAD superfamily/HAD-like"/>
    <property type="match status" value="1"/>
</dbReference>
<proteinExistence type="inferred from homology"/>
<keyword evidence="18" id="KW-1185">Reference proteome</keyword>
<evidence type="ECO:0000256" key="2">
    <source>
        <dbReference type="ARBA" id="ARBA00006024"/>
    </source>
</evidence>
<dbReference type="Pfam" id="PF00122">
    <property type="entry name" value="E1-E2_ATPase"/>
    <property type="match status" value="1"/>
</dbReference>
<dbReference type="Proteomes" id="UP000180175">
    <property type="component" value="Chromosome"/>
</dbReference>
<dbReference type="GO" id="GO:0046872">
    <property type="term" value="F:metal ion binding"/>
    <property type="evidence" value="ECO:0007669"/>
    <property type="project" value="UniProtKB-KW"/>
</dbReference>
<dbReference type="OrthoDB" id="9813266at2"/>
<comment type="similarity">
    <text evidence="2 14">Belongs to the cation transport ATPase (P-type) (TC 3.A.3) family. Type IB subfamily.</text>
</comment>
<feature type="domain" description="P-type ATPase A" evidence="15">
    <location>
        <begin position="113"/>
        <end position="213"/>
    </location>
</feature>
<dbReference type="Gene3D" id="3.40.1110.10">
    <property type="entry name" value="Calcium-transporting ATPase, cytoplasmic domain N"/>
    <property type="match status" value="1"/>
</dbReference>
<keyword evidence="9 14" id="KW-1133">Transmembrane helix</keyword>
<dbReference type="PROSITE" id="PS00154">
    <property type="entry name" value="ATPASE_E1_E2"/>
    <property type="match status" value="1"/>
</dbReference>
<keyword evidence="7 14" id="KW-0479">Metal-binding</keyword>
<organism evidence="16 18">
    <name type="scientific">Anaerobacillus isosaccharinicus</name>
    <dbReference type="NCBI Taxonomy" id="1532552"/>
    <lineage>
        <taxon>Bacteria</taxon>
        <taxon>Bacillati</taxon>
        <taxon>Bacillota</taxon>
        <taxon>Bacilli</taxon>
        <taxon>Bacillales</taxon>
        <taxon>Bacillaceae</taxon>
        <taxon>Anaerobacillus</taxon>
    </lineage>
</organism>
<keyword evidence="6 14" id="KW-0812">Transmembrane</keyword>
<dbReference type="RefSeq" id="WP_071318708.1">
    <property type="nucleotide sequence ID" value="NZ_CP063356.2"/>
</dbReference>
<comment type="subcellular location">
    <subcellularLocation>
        <location evidence="1">Cell membrane</location>
        <topology evidence="1">Multi-pass membrane protein</topology>
    </subcellularLocation>
</comment>
<dbReference type="EMBL" id="CP063356">
    <property type="protein sequence ID" value="QOY36770.1"/>
    <property type="molecule type" value="Genomic_DNA"/>
</dbReference>
<evidence type="ECO:0000313" key="16">
    <source>
        <dbReference type="EMBL" id="OIJ07910.1"/>
    </source>
</evidence>
<feature type="transmembrane region" description="Helical" evidence="14">
    <location>
        <begin position="29"/>
        <end position="48"/>
    </location>
</feature>
<evidence type="ECO:0000256" key="5">
    <source>
        <dbReference type="ARBA" id="ARBA00022553"/>
    </source>
</evidence>
<dbReference type="PANTHER" id="PTHR48085:SF5">
    <property type="entry name" value="CADMIUM_ZINC-TRANSPORTING ATPASE HMA4-RELATED"/>
    <property type="match status" value="1"/>
</dbReference>
<evidence type="ECO:0000256" key="14">
    <source>
        <dbReference type="RuleBase" id="RU362081"/>
    </source>
</evidence>
<evidence type="ECO:0000256" key="13">
    <source>
        <dbReference type="ARBA" id="ARBA00049338"/>
    </source>
</evidence>
<protein>
    <recommendedName>
        <fullName evidence="12">Cd(2+)-exporting ATPase</fullName>
        <ecNumber evidence="12">7.2.2.21</ecNumber>
    </recommendedName>
</protein>
<dbReference type="SFLD" id="SFLDS00003">
    <property type="entry name" value="Haloacid_Dehalogenase"/>
    <property type="match status" value="1"/>
</dbReference>
<dbReference type="Pfam" id="PF00702">
    <property type="entry name" value="Hydrolase"/>
    <property type="match status" value="1"/>
</dbReference>
<feature type="transmembrane region" description="Helical" evidence="14">
    <location>
        <begin position="592"/>
        <end position="610"/>
    </location>
</feature>
<dbReference type="InterPro" id="IPR051014">
    <property type="entry name" value="Cation_Transport_ATPase_IB"/>
</dbReference>
<evidence type="ECO:0000313" key="17">
    <source>
        <dbReference type="EMBL" id="QOY36770.1"/>
    </source>
</evidence>
<evidence type="ECO:0000256" key="7">
    <source>
        <dbReference type="ARBA" id="ARBA00022723"/>
    </source>
</evidence>
<feature type="transmembrane region" description="Helical" evidence="14">
    <location>
        <begin position="229"/>
        <end position="247"/>
    </location>
</feature>
<dbReference type="InterPro" id="IPR044492">
    <property type="entry name" value="P_typ_ATPase_HD_dom"/>
</dbReference>
<keyword evidence="10" id="KW-0406">Ion transport</keyword>
<feature type="transmembrane region" description="Helical" evidence="14">
    <location>
        <begin position="7"/>
        <end position="23"/>
    </location>
</feature>
<keyword evidence="14" id="KW-0067">ATP-binding</keyword>
<dbReference type="NCBIfam" id="TIGR01511">
    <property type="entry name" value="ATPase-IB1_Cu"/>
    <property type="match status" value="1"/>
</dbReference>
<evidence type="ECO:0000256" key="4">
    <source>
        <dbReference type="ARBA" id="ARBA00022539"/>
    </source>
</evidence>
<evidence type="ECO:0000256" key="12">
    <source>
        <dbReference type="ARBA" id="ARBA00039103"/>
    </source>
</evidence>
<feature type="transmembrane region" description="Helical" evidence="14">
    <location>
        <begin position="55"/>
        <end position="76"/>
    </location>
</feature>
<dbReference type="SUPFAM" id="SSF56784">
    <property type="entry name" value="HAD-like"/>
    <property type="match status" value="1"/>
</dbReference>
<comment type="catalytic activity">
    <reaction evidence="13">
        <text>Cd(2+)(in) + ATP + H2O = Cd(2+)(out) + ADP + phosphate + H(+)</text>
        <dbReference type="Rhea" id="RHEA:12132"/>
        <dbReference type="ChEBI" id="CHEBI:15377"/>
        <dbReference type="ChEBI" id="CHEBI:15378"/>
        <dbReference type="ChEBI" id="CHEBI:30616"/>
        <dbReference type="ChEBI" id="CHEBI:43474"/>
        <dbReference type="ChEBI" id="CHEBI:48775"/>
        <dbReference type="ChEBI" id="CHEBI:456216"/>
        <dbReference type="EC" id="7.2.2.21"/>
    </reaction>
</comment>
<keyword evidence="14" id="KW-0547">Nucleotide-binding</keyword>
<evidence type="ECO:0000256" key="8">
    <source>
        <dbReference type="ARBA" id="ARBA00022967"/>
    </source>
</evidence>
<dbReference type="NCBIfam" id="TIGR01525">
    <property type="entry name" value="ATPase-IB_hvy"/>
    <property type="match status" value="1"/>
</dbReference>
<keyword evidence="3" id="KW-0813">Transport</keyword>
<dbReference type="InterPro" id="IPR027256">
    <property type="entry name" value="P-typ_ATPase_IB"/>
</dbReference>
<accession>A0A1S2L6H8</accession>
<sequence length="634" mass="69057">MSRKIQGYTILAAIGLIALSFLFRKIEMMHVADSFMVISAFVAGYRIFIKALKGLRFKIIGIELLVTIAVIGAIIIGEYWEAAAVTFLFMLGSYLEVRTLEKTRSSLEKLMEYHPSQATILENGNHLIIAAEDVKKGDIVIVKPGEKIPVDGVIIKGSATINQSMITGESIPIFKQEKDNVFSGTINESGFMHVEAINVGEDTTLSKIIEMVEDAQESKAKTQKFLEKFAKYYTPLIIILAILLWVVTNDIRIALTLLVISCPGALVISVPISIVAGIGHGARNGVLIKGGEYIEKLAKIDVVAFDKTGTLTKGTPKVINVKPYGVTSKELLMKLASAECASEHPLGKAIVERAKEEGIEMFESPDHFEVVLGKGIIASLGNETLFIGNRLFIKEKFGELSDRFIEELSLEENLGRTVVIAATKTKIMGIISIADEIREDAYTLVKSLKASGIKKVIMITGDNLATAKAVGDKLGLDEVYAEKLPSDKVNVVKSLQKNGHKVAMVGDGINDAPALAIADTSIAMGVAGTDVAMDTADVILMNDKLSQMEYLFKISRFTVKNLKQNIFFSISVVVLLILGVIGNVIFMTSGMLIHELSVLLVILNALRIVVFKDKKNKSKSDFALEKKGVLSNEM</sequence>
<dbReference type="PRINTS" id="PR00119">
    <property type="entry name" value="CATATPASE"/>
</dbReference>
<dbReference type="SUPFAM" id="SSF81653">
    <property type="entry name" value="Calcium ATPase, transduction domain A"/>
    <property type="match status" value="1"/>
</dbReference>
<dbReference type="NCBIfam" id="TIGR01494">
    <property type="entry name" value="ATPase_P-type"/>
    <property type="match status" value="1"/>
</dbReference>
<dbReference type="FunFam" id="2.70.150.10:FF:000002">
    <property type="entry name" value="Copper-transporting ATPase 1, putative"/>
    <property type="match status" value="1"/>
</dbReference>
<dbReference type="CDD" id="cd02079">
    <property type="entry name" value="P-type_ATPase_HM"/>
    <property type="match status" value="1"/>
</dbReference>
<dbReference type="InterPro" id="IPR059000">
    <property type="entry name" value="ATPase_P-type_domA"/>
</dbReference>
<reference evidence="17 18" key="2">
    <citation type="journal article" date="2017" name="Genome Announc.">
        <title>Draft Genome Sequences of Four Alkaliphilic Bacteria Belonging to the Anaerobacillus Genus.</title>
        <authorList>
            <person name="Bassil N.M."/>
            <person name="Lloyd J.R."/>
        </authorList>
    </citation>
    <scope>NUCLEOTIDE SEQUENCE [LARGE SCALE GENOMIC DNA]</scope>
    <source>
        <strain evidence="17 18">NB2006</strain>
    </source>
</reference>
<dbReference type="InterPro" id="IPR036412">
    <property type="entry name" value="HAD-like_sf"/>
</dbReference>
<dbReference type="GO" id="GO:0005524">
    <property type="term" value="F:ATP binding"/>
    <property type="evidence" value="ECO:0007669"/>
    <property type="project" value="UniProtKB-UniRule"/>
</dbReference>
<evidence type="ECO:0000256" key="9">
    <source>
        <dbReference type="ARBA" id="ARBA00022989"/>
    </source>
</evidence>
<dbReference type="GO" id="GO:0016887">
    <property type="term" value="F:ATP hydrolysis activity"/>
    <property type="evidence" value="ECO:0007669"/>
    <property type="project" value="InterPro"/>
</dbReference>
<dbReference type="InterPro" id="IPR001757">
    <property type="entry name" value="P_typ_ATPase"/>
</dbReference>
<dbReference type="GO" id="GO:0005886">
    <property type="term" value="C:plasma membrane"/>
    <property type="evidence" value="ECO:0007669"/>
    <property type="project" value="UniProtKB-SubCell"/>
</dbReference>
<dbReference type="InterPro" id="IPR018303">
    <property type="entry name" value="ATPase_P-typ_P_site"/>
</dbReference>
<dbReference type="EC" id="7.2.2.21" evidence="12"/>
<reference evidence="16 18" key="1">
    <citation type="submission" date="2016-10" db="EMBL/GenBank/DDBJ databases">
        <title>Draft genome sequences of four alkaliphilic bacteria belonging to the Anaerobacillus genus.</title>
        <authorList>
            <person name="Bassil N.M."/>
            <person name="Lloyd J.R."/>
        </authorList>
    </citation>
    <scope>NUCLEOTIDE SEQUENCE [LARGE SCALE GENOMIC DNA]</scope>
    <source>
        <strain evidence="16 18">NB2006</strain>
    </source>
</reference>
<keyword evidence="8" id="KW-1278">Translocase</keyword>